<evidence type="ECO:0000313" key="1">
    <source>
        <dbReference type="EMBL" id="MBB5182092.1"/>
    </source>
</evidence>
<proteinExistence type="predicted"/>
<comment type="caution">
    <text evidence="1">The sequence shown here is derived from an EMBL/GenBank/DDBJ whole genome shotgun (WGS) entry which is preliminary data.</text>
</comment>
<evidence type="ECO:0000313" key="2">
    <source>
        <dbReference type="Proteomes" id="UP000539953"/>
    </source>
</evidence>
<dbReference type="RefSeq" id="WP_183326513.1">
    <property type="nucleotide sequence ID" value="NZ_JACHHK010000001.1"/>
</dbReference>
<dbReference type="Proteomes" id="UP000539953">
    <property type="component" value="Unassembled WGS sequence"/>
</dbReference>
<keyword evidence="2" id="KW-1185">Reference proteome</keyword>
<name>A0A7W8FWM8_9FIRM</name>
<dbReference type="EMBL" id="JACHHK010000001">
    <property type="protein sequence ID" value="MBB5182092.1"/>
    <property type="molecule type" value="Genomic_DNA"/>
</dbReference>
<organism evidence="1 2">
    <name type="scientific">Catenisphaera adipataccumulans</name>
    <dbReference type="NCBI Taxonomy" id="700500"/>
    <lineage>
        <taxon>Bacteria</taxon>
        <taxon>Bacillati</taxon>
        <taxon>Bacillota</taxon>
        <taxon>Erysipelotrichia</taxon>
        <taxon>Erysipelotrichales</taxon>
        <taxon>Erysipelotrichaceae</taxon>
        <taxon>Catenisphaera</taxon>
    </lineage>
</organism>
<sequence>MKNVKILNRVIAIMVLAVALVLAIGHVQDPQSSQKTTKLGFEDIGELATQEADATEINVTKDEQTLFGVSVPFTQSTYIYSYDVKIKAGYDFSKITWSVDENQKKITVHLPKVKILSTEIDTDSLKVYEESESVFTPIKISQNNKALKEMKKNAQKDAIANGLYKNARSNAKKILRGYFSNGFDLDEYTIEFKEA</sequence>
<dbReference type="InterPro" id="IPR025324">
    <property type="entry name" value="DUF4230"/>
</dbReference>
<reference evidence="1 2" key="1">
    <citation type="submission" date="2020-08" db="EMBL/GenBank/DDBJ databases">
        <title>Genomic Encyclopedia of Type Strains, Phase IV (KMG-IV): sequencing the most valuable type-strain genomes for metagenomic binning, comparative biology and taxonomic classification.</title>
        <authorList>
            <person name="Goeker M."/>
        </authorList>
    </citation>
    <scope>NUCLEOTIDE SEQUENCE [LARGE SCALE GENOMIC DNA]</scope>
    <source>
        <strain evidence="1 2">DSM 25799</strain>
    </source>
</reference>
<gene>
    <name evidence="1" type="ORF">HNQ47_000095</name>
</gene>
<accession>A0A7W8FWM8</accession>
<dbReference type="AlphaFoldDB" id="A0A7W8FWM8"/>
<evidence type="ECO:0008006" key="3">
    <source>
        <dbReference type="Google" id="ProtNLM"/>
    </source>
</evidence>
<protein>
    <recommendedName>
        <fullName evidence="3">DUF4230 domain-containing protein</fullName>
    </recommendedName>
</protein>
<dbReference type="Pfam" id="PF14014">
    <property type="entry name" value="DUF4230"/>
    <property type="match status" value="1"/>
</dbReference>